<evidence type="ECO:0000313" key="1">
    <source>
        <dbReference type="EMBL" id="KIH62659.1"/>
    </source>
</evidence>
<dbReference type="OrthoDB" id="5871526at2759"/>
<dbReference type="EMBL" id="KN729159">
    <property type="protein sequence ID" value="KIH62659.1"/>
    <property type="molecule type" value="Genomic_DNA"/>
</dbReference>
<sequence length="115" mass="12891">MDKVYGADRRHLGDNEVAYVEDRVVHTIRGPRYALNDKLRIVTASTNAAVAQFTNSILVIEEFRDIETIRYVSEAPLLDDAPTTPVDMHKVLLSFGDDQRTPFIHCSVCTGAQEV</sequence>
<keyword evidence="2" id="KW-1185">Reference proteome</keyword>
<dbReference type="Proteomes" id="UP000054047">
    <property type="component" value="Unassembled WGS sequence"/>
</dbReference>
<protein>
    <submittedName>
        <fullName evidence="1">Uncharacterized protein</fullName>
    </submittedName>
</protein>
<accession>A0A0C2GUI8</accession>
<organism evidence="1 2">
    <name type="scientific">Ancylostoma duodenale</name>
    <dbReference type="NCBI Taxonomy" id="51022"/>
    <lineage>
        <taxon>Eukaryota</taxon>
        <taxon>Metazoa</taxon>
        <taxon>Ecdysozoa</taxon>
        <taxon>Nematoda</taxon>
        <taxon>Chromadorea</taxon>
        <taxon>Rhabditida</taxon>
        <taxon>Rhabditina</taxon>
        <taxon>Rhabditomorpha</taxon>
        <taxon>Strongyloidea</taxon>
        <taxon>Ancylostomatidae</taxon>
        <taxon>Ancylostomatinae</taxon>
        <taxon>Ancylostoma</taxon>
    </lineage>
</organism>
<evidence type="ECO:0000313" key="2">
    <source>
        <dbReference type="Proteomes" id="UP000054047"/>
    </source>
</evidence>
<name>A0A0C2GUI8_9BILA</name>
<gene>
    <name evidence="1" type="ORF">ANCDUO_07058</name>
</gene>
<dbReference type="AlphaFoldDB" id="A0A0C2GUI8"/>
<reference evidence="1 2" key="1">
    <citation type="submission" date="2013-12" db="EMBL/GenBank/DDBJ databases">
        <title>Draft genome of the parsitic nematode Ancylostoma duodenale.</title>
        <authorList>
            <person name="Mitreva M."/>
        </authorList>
    </citation>
    <scope>NUCLEOTIDE SEQUENCE [LARGE SCALE GENOMIC DNA]</scope>
    <source>
        <strain evidence="1 2">Zhejiang</strain>
    </source>
</reference>
<proteinExistence type="predicted"/>